<comment type="caution">
    <text evidence="2">The sequence shown here is derived from an EMBL/GenBank/DDBJ whole genome shotgun (WGS) entry which is preliminary data.</text>
</comment>
<protein>
    <submittedName>
        <fullName evidence="2">Uncharacterized protein</fullName>
    </submittedName>
</protein>
<proteinExistence type="predicted"/>
<gene>
    <name evidence="2" type="ORF">PAI11_40890</name>
</gene>
<evidence type="ECO:0000256" key="1">
    <source>
        <dbReference type="SAM" id="MobiDB-lite"/>
    </source>
</evidence>
<reference evidence="2 3" key="1">
    <citation type="journal article" date="2013" name="Biodegradation">
        <title>Quantitative proteomic analysis of ibuprofen-degrading Patulibacter sp. strain I11.</title>
        <authorList>
            <person name="Almeida B."/>
            <person name="Kjeldal H."/>
            <person name="Lolas I."/>
            <person name="Knudsen A.D."/>
            <person name="Carvalho G."/>
            <person name="Nielsen K.L."/>
            <person name="Barreto Crespo M.T."/>
            <person name="Stensballe A."/>
            <person name="Nielsen J.L."/>
        </authorList>
    </citation>
    <scope>NUCLEOTIDE SEQUENCE [LARGE SCALE GENOMIC DNA]</scope>
    <source>
        <strain evidence="2 3">I11</strain>
    </source>
</reference>
<name>H0EB60_9ACTN</name>
<dbReference type="AlphaFoldDB" id="H0EB60"/>
<sequence length="182" mass="18555">MSSPRPSRPRSSPARSSGRSGARPAIAAGATALALLLVPSVASARIVPGSSIAGVKLGASVEDVRGVLGTPRRISHPSNEITGTTTVYAYRGLTVTFGPGSAAEATVIAVSSGRRAERTARGIGVGSSRGALRRAYPKVRCEAVGRRAVCTLGALRPGARVTTFRIAASNRVGRVEVGLVID</sequence>
<feature type="region of interest" description="Disordered" evidence="1">
    <location>
        <begin position="1"/>
        <end position="23"/>
    </location>
</feature>
<organism evidence="2 3">
    <name type="scientific">Patulibacter medicamentivorans</name>
    <dbReference type="NCBI Taxonomy" id="1097667"/>
    <lineage>
        <taxon>Bacteria</taxon>
        <taxon>Bacillati</taxon>
        <taxon>Actinomycetota</taxon>
        <taxon>Thermoleophilia</taxon>
        <taxon>Solirubrobacterales</taxon>
        <taxon>Patulibacteraceae</taxon>
        <taxon>Patulibacter</taxon>
    </lineage>
</organism>
<evidence type="ECO:0000313" key="2">
    <source>
        <dbReference type="EMBL" id="EHN09077.1"/>
    </source>
</evidence>
<dbReference type="EMBL" id="AGUD01000304">
    <property type="protein sequence ID" value="EHN09077.1"/>
    <property type="molecule type" value="Genomic_DNA"/>
</dbReference>
<dbReference type="RefSeq" id="WP_007578739.1">
    <property type="nucleotide sequence ID" value="NZ_AGUD01000304.1"/>
</dbReference>
<dbReference type="Proteomes" id="UP000005143">
    <property type="component" value="Unassembled WGS sequence"/>
</dbReference>
<evidence type="ECO:0000313" key="3">
    <source>
        <dbReference type="Proteomes" id="UP000005143"/>
    </source>
</evidence>
<accession>H0EB60</accession>
<keyword evidence="3" id="KW-1185">Reference proteome</keyword>